<keyword evidence="2" id="KW-0472">Membrane</keyword>
<gene>
    <name evidence="3" type="ORF">ENS64_06925</name>
</gene>
<dbReference type="PANTHER" id="PTHR36451">
    <property type="entry name" value="PAPS-DEPENDENT SULFOTRANSFERASE STF3"/>
    <property type="match status" value="1"/>
</dbReference>
<keyword evidence="2" id="KW-1133">Transmembrane helix</keyword>
<dbReference type="GO" id="GO:0016740">
    <property type="term" value="F:transferase activity"/>
    <property type="evidence" value="ECO:0007669"/>
    <property type="project" value="UniProtKB-KW"/>
</dbReference>
<dbReference type="Pfam" id="PF13469">
    <property type="entry name" value="Sulfotransfer_3"/>
    <property type="match status" value="1"/>
</dbReference>
<dbReference type="SUPFAM" id="SSF52540">
    <property type="entry name" value="P-loop containing nucleoside triphosphate hydrolases"/>
    <property type="match status" value="1"/>
</dbReference>
<dbReference type="InterPro" id="IPR027417">
    <property type="entry name" value="P-loop_NTPase"/>
</dbReference>
<keyword evidence="3" id="KW-0808">Transferase</keyword>
<accession>A0A7C4LJX4</accession>
<dbReference type="AlphaFoldDB" id="A0A7C4LJX4"/>
<reference evidence="3" key="1">
    <citation type="journal article" date="2020" name="mSystems">
        <title>Genome- and Community-Level Interaction Insights into Carbon Utilization and Element Cycling Functions of Hydrothermarchaeota in Hydrothermal Sediment.</title>
        <authorList>
            <person name="Zhou Z."/>
            <person name="Liu Y."/>
            <person name="Xu W."/>
            <person name="Pan J."/>
            <person name="Luo Z.H."/>
            <person name="Li M."/>
        </authorList>
    </citation>
    <scope>NUCLEOTIDE SEQUENCE [LARGE SCALE GENOMIC DNA]</scope>
    <source>
        <strain evidence="3">SpSt-508</strain>
    </source>
</reference>
<protein>
    <submittedName>
        <fullName evidence="3">Sulfotransferase</fullName>
    </submittedName>
</protein>
<dbReference type="Gene3D" id="3.40.50.300">
    <property type="entry name" value="P-loop containing nucleotide triphosphate hydrolases"/>
    <property type="match status" value="1"/>
</dbReference>
<feature type="region of interest" description="Disordered" evidence="1">
    <location>
        <begin position="1"/>
        <end position="41"/>
    </location>
</feature>
<sequence length="475" mass="54496">MGGLDSRTADSLDASGAGSPPAGTRGKFQATSRGRGAQRSFVSRRCWRPRLATNLNGPVTEHHGASGERKRMALLAGIVQRYGCVLVRSLFLQRRYPPTHRRNLLFCLAFLTMYPLVEVFHAGCLLLDGVLLAFRRRPALAEPVFLIGNPRSGTTIAHRVLALDTERFFCFKTWQILFPSLWQKYALTVLGWCDRCLGRPGERLIRWRESRLFDEFNRLHQVGLFLPEEDDKLMVHILAATDLAVFFPYGGFECWARLDEQVPRAQQDAVFRFYRRCVLRQACFAGADRALLSKNPFFSGKVDALQRHFPDARFVYLVRNPLDVVGSTISMARAMIRLSLGIEPAADLDETVYDLVKYFYRYPLARLRQLPPERWTIIRYDDLIREPKAAFVHLYRHFGWTMSPQFETRLDQQAAEMRQHKSRHSYSLDTTSITPERIVAELREVFEEFSFDTRGHERGAKTIVQPSPETASSTA</sequence>
<feature type="transmembrane region" description="Helical" evidence="2">
    <location>
        <begin position="103"/>
        <end position="127"/>
    </location>
</feature>
<keyword evidence="2" id="KW-0812">Transmembrane</keyword>
<dbReference type="PANTHER" id="PTHR36451:SF1">
    <property type="entry name" value="OMEGA-HYDROXY-BETA-DIHYDROMENAQUINONE-9 SULFOTRANSFERASE STF3"/>
    <property type="match status" value="1"/>
</dbReference>
<evidence type="ECO:0000256" key="2">
    <source>
        <dbReference type="SAM" id="Phobius"/>
    </source>
</evidence>
<evidence type="ECO:0000313" key="3">
    <source>
        <dbReference type="EMBL" id="HGT38982.1"/>
    </source>
</evidence>
<dbReference type="InterPro" id="IPR052736">
    <property type="entry name" value="Stf3_sulfotransferase"/>
</dbReference>
<proteinExistence type="predicted"/>
<dbReference type="EMBL" id="DSVQ01000012">
    <property type="protein sequence ID" value="HGT38982.1"/>
    <property type="molecule type" value="Genomic_DNA"/>
</dbReference>
<comment type="caution">
    <text evidence="3">The sequence shown here is derived from an EMBL/GenBank/DDBJ whole genome shotgun (WGS) entry which is preliminary data.</text>
</comment>
<name>A0A7C4LJX4_9PLAN</name>
<organism evidence="3">
    <name type="scientific">Schlesneria paludicola</name>
    <dbReference type="NCBI Taxonomy" id="360056"/>
    <lineage>
        <taxon>Bacteria</taxon>
        <taxon>Pseudomonadati</taxon>
        <taxon>Planctomycetota</taxon>
        <taxon>Planctomycetia</taxon>
        <taxon>Planctomycetales</taxon>
        <taxon>Planctomycetaceae</taxon>
        <taxon>Schlesneria</taxon>
    </lineage>
</organism>
<evidence type="ECO:0000256" key="1">
    <source>
        <dbReference type="SAM" id="MobiDB-lite"/>
    </source>
</evidence>